<gene>
    <name evidence="1" type="ORF">KDL01_05970</name>
</gene>
<evidence type="ECO:0000313" key="2">
    <source>
        <dbReference type="Proteomes" id="UP000675781"/>
    </source>
</evidence>
<proteinExistence type="predicted"/>
<accession>A0A941IQC9</accession>
<comment type="caution">
    <text evidence="1">The sequence shown here is derived from an EMBL/GenBank/DDBJ whole genome shotgun (WGS) entry which is preliminary data.</text>
</comment>
<protein>
    <submittedName>
        <fullName evidence="1">Uncharacterized protein</fullName>
    </submittedName>
</protein>
<dbReference type="RefSeq" id="WP_212527318.1">
    <property type="nucleotide sequence ID" value="NZ_JAGSOG010000016.1"/>
</dbReference>
<dbReference type="Proteomes" id="UP000675781">
    <property type="component" value="Unassembled WGS sequence"/>
</dbReference>
<organism evidence="1 2">
    <name type="scientific">Actinospica durhamensis</name>
    <dbReference type="NCBI Taxonomy" id="1508375"/>
    <lineage>
        <taxon>Bacteria</taxon>
        <taxon>Bacillati</taxon>
        <taxon>Actinomycetota</taxon>
        <taxon>Actinomycetes</taxon>
        <taxon>Catenulisporales</taxon>
        <taxon>Actinospicaceae</taxon>
        <taxon>Actinospica</taxon>
    </lineage>
</organism>
<evidence type="ECO:0000313" key="1">
    <source>
        <dbReference type="EMBL" id="MBR7832798.1"/>
    </source>
</evidence>
<dbReference type="AlphaFoldDB" id="A0A941IQC9"/>
<name>A0A941IQC9_9ACTN</name>
<keyword evidence="2" id="KW-1185">Reference proteome</keyword>
<reference evidence="1" key="1">
    <citation type="submission" date="2021-04" db="EMBL/GenBank/DDBJ databases">
        <title>Genome based classification of Actinospica acidithermotolerans sp. nov., an actinobacterium isolated from an Indonesian hot spring.</title>
        <authorList>
            <person name="Kusuma A.B."/>
            <person name="Putra K.E."/>
            <person name="Nafisah S."/>
            <person name="Loh J."/>
            <person name="Nouioui I."/>
            <person name="Goodfellow M."/>
        </authorList>
    </citation>
    <scope>NUCLEOTIDE SEQUENCE</scope>
    <source>
        <strain evidence="1">CSCA 57</strain>
    </source>
</reference>
<dbReference type="EMBL" id="JAGSOG010000016">
    <property type="protein sequence ID" value="MBR7832798.1"/>
    <property type="molecule type" value="Genomic_DNA"/>
</dbReference>
<sequence length="81" mass="9412">MLELRDLKALPGLELEVWQYRTRPVWRIFHAGASMFVGIFDTLREGHHSPVYRLPERVDGTLYRAFSAVVEQVLDDAEQVI</sequence>